<dbReference type="SUPFAM" id="SSF53150">
    <property type="entry name" value="DNA repair protein MutS, domain II"/>
    <property type="match status" value="1"/>
</dbReference>
<evidence type="ECO:0000256" key="1">
    <source>
        <dbReference type="ARBA" id="ARBA00004123"/>
    </source>
</evidence>
<dbReference type="Gene3D" id="3.40.50.300">
    <property type="entry name" value="P-loop containing nucleotide triphosphate hydrolases"/>
    <property type="match status" value="1"/>
</dbReference>
<dbReference type="Pfam" id="PF01624">
    <property type="entry name" value="MutS_I"/>
    <property type="match status" value="1"/>
</dbReference>
<dbReference type="HOGENOM" id="CLU_002472_1_0_1"/>
<dbReference type="SUPFAM" id="SSF52540">
    <property type="entry name" value="P-loop containing nucleoside triphosphate hydrolases"/>
    <property type="match status" value="1"/>
</dbReference>
<dbReference type="FunFam" id="1.10.1420.10:FF:000019">
    <property type="entry name" value="DNA mismatch repair protein"/>
    <property type="match status" value="1"/>
</dbReference>
<dbReference type="GO" id="GO:0140664">
    <property type="term" value="F:ATP-dependent DNA damage sensor activity"/>
    <property type="evidence" value="ECO:0007669"/>
    <property type="project" value="InterPro"/>
</dbReference>
<feature type="compositionally biased region" description="Acidic residues" evidence="13">
    <location>
        <begin position="129"/>
        <end position="138"/>
    </location>
</feature>
<evidence type="ECO:0000313" key="16">
    <source>
        <dbReference type="Proteomes" id="UP000029867"/>
    </source>
</evidence>
<accession>A0A099NZK3</accession>
<dbReference type="InterPro" id="IPR007861">
    <property type="entry name" value="DNA_mismatch_repair_MutS_clamp"/>
</dbReference>
<keyword evidence="4 11" id="KW-0227">DNA damage</keyword>
<dbReference type="Gene3D" id="3.30.420.110">
    <property type="entry name" value="MutS, connector domain"/>
    <property type="match status" value="1"/>
</dbReference>
<dbReference type="Pfam" id="PF00488">
    <property type="entry name" value="MutS_V"/>
    <property type="match status" value="1"/>
</dbReference>
<organism evidence="15 16">
    <name type="scientific">Pichia kudriavzevii</name>
    <name type="common">Yeast</name>
    <name type="synonym">Issatchenkia orientalis</name>
    <dbReference type="NCBI Taxonomy" id="4909"/>
    <lineage>
        <taxon>Eukaryota</taxon>
        <taxon>Fungi</taxon>
        <taxon>Dikarya</taxon>
        <taxon>Ascomycota</taxon>
        <taxon>Saccharomycotina</taxon>
        <taxon>Pichiomycetes</taxon>
        <taxon>Pichiales</taxon>
        <taxon>Pichiaceae</taxon>
        <taxon>Pichia</taxon>
    </lineage>
</organism>
<keyword evidence="8" id="KW-0539">Nucleus</keyword>
<feature type="domain" description="DNA mismatch repair proteins mutS family" evidence="14">
    <location>
        <begin position="1030"/>
        <end position="1046"/>
    </location>
</feature>
<dbReference type="SMART" id="SM00533">
    <property type="entry name" value="MUTSd"/>
    <property type="match status" value="1"/>
</dbReference>
<keyword evidence="3 11" id="KW-0547">Nucleotide-binding</keyword>
<reference evidence="16" key="1">
    <citation type="journal article" date="2014" name="Microb. Cell Fact.">
        <title>Exploiting Issatchenkia orientalis SD108 for succinic acid production.</title>
        <authorList>
            <person name="Xiao H."/>
            <person name="Shao Z."/>
            <person name="Jiang Y."/>
            <person name="Dole S."/>
            <person name="Zhao H."/>
        </authorList>
    </citation>
    <scope>NUCLEOTIDE SEQUENCE [LARGE SCALE GENOMIC DNA]</scope>
    <source>
        <strain evidence="16">SD108</strain>
    </source>
</reference>
<comment type="function">
    <text evidence="9">Component of the post-replicative DNA mismatch repair system (MMR). Heterodimerizes with MSH2 to form MutS beta, which binds to DNA mismatches thereby initiating DNA repair. MSH3 provides substrate-binding and substrate specificity to the complex. When bound, the MutS beta heterodimer bends the DNA helix and shields approximately 20 base pairs. Acts mainly to repair insertion-deletion loops (IDLs) from 2 to 13 nucleotides in size, but can also repair base-base and single insertion-deletion mismatches that occur during replication. After mismatch binding, forms a ternary complex with the MutL alpha heterodimer, which is thought to be responsible for directing the downstream MMR events, including strand discrimination, excision, and resynthesis. ATP binding and hydrolysis play a pivotal role in mismatch repair functions.</text>
</comment>
<feature type="compositionally biased region" description="Acidic residues" evidence="13">
    <location>
        <begin position="171"/>
        <end position="180"/>
    </location>
</feature>
<sequence>MVEEIPKKMKQASLMSFLTRKKPIVKPPTPPAEESNKPPLKELQPPIETTITPDTTVDDFKGSQELGLNLREENSNVKKKETPSKLQKEHYRDPTSSPAHLNGSFDDSFNSIASSPVKGRRKRINYSELSDEDEDEEDGVVKPRKKKRSFAWDDGDDEDFDMDSDVKNSDNDDDDDDEFTDDRNSTKEELENLYDNTKIESEEEIEKDDFVEPLRKTSNSSKKGSKISSILSGRQKSPLKSNSLSAQKKFSKENEERYQWLITVKDADGHLETDPNYDPRTLYIPPSAWAKFTAFEKQYWEIKSKMWDTVVFFKKGKFFELYEKDADIAHSKFDLKLAGTGRANMRLAGVPEMSFDYWAKRFITAGYKVAKVDQKESMLAKEIRGKNGAQDAKESKVIQRELEYVLTCGTLMDENLLNDEMSKYCLSIKENIDWENSSKKIGLCFVDVSTGNFYLLEFDDDLECSKLETLLSQINPMEVLVPKNELDTLTLRVLKFNSHPNASFNFIKPEAEFWDHEKTVDELSKFNETHDLKTPPVLQSYYQHDKFLAFSAFGAVFWYLRTLKLDSNIISMGNFKEYNPFDKNLLGSSMRLDGITLQNLEVFNNSFDQSDRGTLFRILNRGVTAFGKRVFKNWVIHPLLNKHAIDERLDSVELLLNDGDLKYIIESKLKRVVDIERMLTRIHSKSLRAKDFVKVIDSFQVISELVNDINRYGIENLRGLLRSLINSFPIAEMNDLLVTWNDKFDRDAAINEDLIVPKEGVDAEFDESNVKIIGVENELNAYLKEYRKQYKSNEICYKDSGKEIYLIEVPIKLANKIPRDWQQMAATSKCKRYWSPEVKSLVKKLMELRELHKIICLNLKDKIYENFDKSYEKCMKVVTSIGKIDCLISLTRASESLGYPICRPEIVESDNSFIDYKQLRHPCFMPGSGILTTKDFIPNDIELGIDNKNNIGLLTGANAAGKSTLLRMSCIATIMAQIGCFLPAESARLSPVDAIMTRLGANDNIMQGKSTFYVELLETKKMLDNATPKSLIILDELGRGGSSSDGFAIAEAVLHHFATHIQAIGFFATHYANLGQSFLNHPKIIPLRMAILVDSDSKKITFLYKLEKGQSNGSFGMHVATMCGIPKEIVQNAEIAAKKWEHTSKLDKINDTKAGVIPLGVESDFSWWSQNKHIVSCFGQEVEKEAMRSIFTMIDGL</sequence>
<dbReference type="PIRSF" id="PIRSF037677">
    <property type="entry name" value="DNA_mis_repair_Msh6"/>
    <property type="match status" value="1"/>
</dbReference>
<evidence type="ECO:0000256" key="10">
    <source>
        <dbReference type="ARBA" id="ARBA00025902"/>
    </source>
</evidence>
<gene>
    <name evidence="15" type="ORF">JL09_g2710</name>
</gene>
<dbReference type="InterPro" id="IPR016151">
    <property type="entry name" value="DNA_mismatch_repair_MutS_N"/>
</dbReference>
<dbReference type="FunFam" id="3.40.1170.10:FF:000002">
    <property type="entry name" value="DNA mismatch repair protein"/>
    <property type="match status" value="1"/>
</dbReference>
<dbReference type="VEuPathDB" id="FungiDB:C5L36_0B10540"/>
<evidence type="ECO:0000256" key="11">
    <source>
        <dbReference type="PIRNR" id="PIRNR037677"/>
    </source>
</evidence>
<dbReference type="Pfam" id="PF05188">
    <property type="entry name" value="MutS_II"/>
    <property type="match status" value="1"/>
</dbReference>
<dbReference type="InterPro" id="IPR007860">
    <property type="entry name" value="DNA_mmatch_repair_MutS_con_dom"/>
</dbReference>
<dbReference type="InterPro" id="IPR007696">
    <property type="entry name" value="DNA_mismatch_repair_MutS_core"/>
</dbReference>
<dbReference type="GO" id="GO:0032137">
    <property type="term" value="F:guanine/thymine mispair binding"/>
    <property type="evidence" value="ECO:0007669"/>
    <property type="project" value="EnsemblFungi"/>
</dbReference>
<evidence type="ECO:0000256" key="13">
    <source>
        <dbReference type="SAM" id="MobiDB-lite"/>
    </source>
</evidence>
<feature type="compositionally biased region" description="Acidic residues" evidence="13">
    <location>
        <begin position="153"/>
        <end position="163"/>
    </location>
</feature>
<dbReference type="GO" id="GO:0043111">
    <property type="term" value="P:replication fork arrest"/>
    <property type="evidence" value="ECO:0007669"/>
    <property type="project" value="EnsemblFungi"/>
</dbReference>
<dbReference type="InterPro" id="IPR036187">
    <property type="entry name" value="DNA_mismatch_repair_MutS_sf"/>
</dbReference>
<keyword evidence="7 11" id="KW-0234">DNA repair</keyword>
<dbReference type="GO" id="GO:0016887">
    <property type="term" value="F:ATP hydrolysis activity"/>
    <property type="evidence" value="ECO:0007669"/>
    <property type="project" value="EnsemblFungi"/>
</dbReference>
<dbReference type="PANTHER" id="PTHR11361:SF148">
    <property type="entry name" value="DNA MISMATCH REPAIR PROTEIN MSH6"/>
    <property type="match status" value="1"/>
</dbReference>
<dbReference type="FunFam" id="3.40.50.300:FF:000771">
    <property type="entry name" value="DNA mismatch repair protein"/>
    <property type="match status" value="1"/>
</dbReference>
<dbReference type="SUPFAM" id="SSF48334">
    <property type="entry name" value="DNA repair protein MutS, domain III"/>
    <property type="match status" value="1"/>
</dbReference>
<comment type="subcellular location">
    <subcellularLocation>
        <location evidence="1">Nucleus</location>
    </subcellularLocation>
</comment>
<evidence type="ECO:0000256" key="9">
    <source>
        <dbReference type="ARBA" id="ARBA00025373"/>
    </source>
</evidence>
<dbReference type="Gene3D" id="1.10.1420.10">
    <property type="match status" value="2"/>
</dbReference>
<feature type="compositionally biased region" description="Low complexity" evidence="13">
    <location>
        <begin position="216"/>
        <end position="233"/>
    </location>
</feature>
<dbReference type="GO" id="GO:0032301">
    <property type="term" value="C:MutSalpha complex"/>
    <property type="evidence" value="ECO:0007669"/>
    <property type="project" value="EnsemblFungi"/>
</dbReference>
<evidence type="ECO:0000256" key="2">
    <source>
        <dbReference type="ARBA" id="ARBA00006271"/>
    </source>
</evidence>
<dbReference type="GO" id="GO:0005524">
    <property type="term" value="F:ATP binding"/>
    <property type="evidence" value="ECO:0007669"/>
    <property type="project" value="UniProtKB-UniRule"/>
</dbReference>
<evidence type="ECO:0000256" key="3">
    <source>
        <dbReference type="ARBA" id="ARBA00022741"/>
    </source>
</evidence>
<comment type="subunit">
    <text evidence="10">Heterodimer consisting of MSH2-MSH3 (MutS beta). Forms a ternary complex with MutL alpha (MLH1-PMS1).</text>
</comment>
<dbReference type="GO" id="GO:0000400">
    <property type="term" value="F:four-way junction DNA binding"/>
    <property type="evidence" value="ECO:0007669"/>
    <property type="project" value="EnsemblFungi"/>
</dbReference>
<feature type="compositionally biased region" description="Polar residues" evidence="13">
    <location>
        <begin position="94"/>
        <end position="114"/>
    </location>
</feature>
<evidence type="ECO:0000256" key="12">
    <source>
        <dbReference type="RuleBase" id="RU003756"/>
    </source>
</evidence>
<dbReference type="eggNOG" id="KOG0217">
    <property type="taxonomic scope" value="Eukaryota"/>
</dbReference>
<keyword evidence="6 11" id="KW-0238">DNA-binding</keyword>
<evidence type="ECO:0000256" key="6">
    <source>
        <dbReference type="ARBA" id="ARBA00023125"/>
    </source>
</evidence>
<feature type="compositionally biased region" description="Basic and acidic residues" evidence="13">
    <location>
        <begin position="181"/>
        <end position="190"/>
    </location>
</feature>
<dbReference type="InterPro" id="IPR036678">
    <property type="entry name" value="MutS_con_dom_sf"/>
</dbReference>
<dbReference type="GO" id="GO:0036297">
    <property type="term" value="P:interstrand cross-link repair"/>
    <property type="evidence" value="ECO:0007669"/>
    <property type="project" value="EnsemblFungi"/>
</dbReference>
<evidence type="ECO:0000256" key="5">
    <source>
        <dbReference type="ARBA" id="ARBA00022840"/>
    </source>
</evidence>
<evidence type="ECO:0000259" key="14">
    <source>
        <dbReference type="PROSITE" id="PS00486"/>
    </source>
</evidence>
<dbReference type="InterPro" id="IPR000432">
    <property type="entry name" value="DNA_mismatch_repair_MutS_C"/>
</dbReference>
<evidence type="ECO:0000256" key="7">
    <source>
        <dbReference type="ARBA" id="ARBA00023204"/>
    </source>
</evidence>
<dbReference type="Gene3D" id="3.40.1170.10">
    <property type="entry name" value="DNA repair protein MutS, domain I"/>
    <property type="match status" value="1"/>
</dbReference>
<dbReference type="AlphaFoldDB" id="A0A099NZK3"/>
<dbReference type="GO" id="GO:0032138">
    <property type="term" value="F:single base insertion or deletion binding"/>
    <property type="evidence" value="ECO:0007669"/>
    <property type="project" value="EnsemblFungi"/>
</dbReference>
<feature type="region of interest" description="Disordered" evidence="13">
    <location>
        <begin position="1"/>
        <end position="248"/>
    </location>
</feature>
<dbReference type="InterPro" id="IPR027417">
    <property type="entry name" value="P-loop_NTPase"/>
</dbReference>
<keyword evidence="5 11" id="KW-0067">ATP-binding</keyword>
<dbReference type="PROSITE" id="PS00486">
    <property type="entry name" value="DNA_MISMATCH_REPAIR_2"/>
    <property type="match status" value="1"/>
</dbReference>
<dbReference type="GO" id="GO:0000710">
    <property type="term" value="P:meiotic mismatch repair"/>
    <property type="evidence" value="ECO:0007669"/>
    <property type="project" value="EnsemblFungi"/>
</dbReference>
<dbReference type="InterPro" id="IPR045076">
    <property type="entry name" value="MutS"/>
</dbReference>
<dbReference type="Pfam" id="PF05190">
    <property type="entry name" value="MutS_IV"/>
    <property type="match status" value="1"/>
</dbReference>
<protein>
    <recommendedName>
        <fullName evidence="11">DNA mismatch repair protein</fullName>
    </recommendedName>
</protein>
<name>A0A099NZK3_PICKU</name>
<comment type="caution">
    <text evidence="15">The sequence shown here is derived from an EMBL/GenBank/DDBJ whole genome shotgun (WGS) entry which is preliminary data.</text>
</comment>
<evidence type="ECO:0000256" key="4">
    <source>
        <dbReference type="ARBA" id="ARBA00022763"/>
    </source>
</evidence>
<dbReference type="Proteomes" id="UP000029867">
    <property type="component" value="Unassembled WGS sequence"/>
</dbReference>
<evidence type="ECO:0000313" key="15">
    <source>
        <dbReference type="EMBL" id="KGK38080.1"/>
    </source>
</evidence>
<dbReference type="NCBIfam" id="NF003810">
    <property type="entry name" value="PRK05399.1"/>
    <property type="match status" value="1"/>
</dbReference>
<feature type="compositionally biased region" description="Polar residues" evidence="13">
    <location>
        <begin position="234"/>
        <end position="248"/>
    </location>
</feature>
<feature type="compositionally biased region" description="Low complexity" evidence="13">
    <location>
        <begin position="45"/>
        <end position="55"/>
    </location>
</feature>
<dbReference type="SUPFAM" id="SSF55271">
    <property type="entry name" value="DNA repair protein MutS, domain I"/>
    <property type="match status" value="1"/>
</dbReference>
<feature type="compositionally biased region" description="Basic and acidic residues" evidence="13">
    <location>
        <begin position="70"/>
        <end position="93"/>
    </location>
</feature>
<dbReference type="InterPro" id="IPR017261">
    <property type="entry name" value="DNA_mismatch_repair_MutS/MSH"/>
</dbReference>
<dbReference type="PANTHER" id="PTHR11361">
    <property type="entry name" value="DNA MISMATCH REPAIR PROTEIN MUTS FAMILY MEMBER"/>
    <property type="match status" value="1"/>
</dbReference>
<dbReference type="EMBL" id="JQFK01000024">
    <property type="protein sequence ID" value="KGK38080.1"/>
    <property type="molecule type" value="Genomic_DNA"/>
</dbReference>
<evidence type="ECO:0000256" key="8">
    <source>
        <dbReference type="ARBA" id="ARBA00023242"/>
    </source>
</evidence>
<dbReference type="SMART" id="SM00534">
    <property type="entry name" value="MUTSac"/>
    <property type="match status" value="1"/>
</dbReference>
<comment type="similarity">
    <text evidence="2 11 12">Belongs to the DNA mismatch repair MutS family.</text>
</comment>
<proteinExistence type="inferred from homology"/>
<dbReference type="Pfam" id="PF05192">
    <property type="entry name" value="MutS_III"/>
    <property type="match status" value="1"/>
</dbReference>
<dbReference type="InterPro" id="IPR007695">
    <property type="entry name" value="DNA_mismatch_repair_MutS-lik_N"/>
</dbReference>
<dbReference type="GO" id="GO:0043570">
    <property type="term" value="P:maintenance of DNA repeat elements"/>
    <property type="evidence" value="ECO:0007669"/>
    <property type="project" value="EnsemblFungi"/>
</dbReference>